<gene>
    <name evidence="7" type="primary">tdh_3</name>
    <name evidence="7" type="ORF">SIN8267_03462</name>
</gene>
<dbReference type="Pfam" id="PF01408">
    <property type="entry name" value="GFO_IDH_MocA"/>
    <property type="match status" value="1"/>
</dbReference>
<dbReference type="Proteomes" id="UP000838100">
    <property type="component" value="Unassembled WGS sequence"/>
</dbReference>
<evidence type="ECO:0000256" key="2">
    <source>
        <dbReference type="ARBA" id="ARBA00008072"/>
    </source>
</evidence>
<dbReference type="SUPFAM" id="SSF50129">
    <property type="entry name" value="GroES-like"/>
    <property type="match status" value="1"/>
</dbReference>
<reference evidence="7" key="1">
    <citation type="submission" date="2021-12" db="EMBL/GenBank/DDBJ databases">
        <authorList>
            <person name="Rodrigo-Torres L."/>
            <person name="Arahal R. D."/>
            <person name="Lucena T."/>
        </authorList>
    </citation>
    <scope>NUCLEOTIDE SEQUENCE</scope>
    <source>
        <strain evidence="7">CECT 8267</strain>
    </source>
</reference>
<dbReference type="Gene3D" id="3.30.360.10">
    <property type="entry name" value="Dihydrodipicolinate Reductase, domain 2"/>
    <property type="match status" value="1"/>
</dbReference>
<evidence type="ECO:0000259" key="6">
    <source>
        <dbReference type="SMART" id="SM00829"/>
    </source>
</evidence>
<keyword evidence="4" id="KW-0862">Zinc</keyword>
<dbReference type="SUPFAM" id="SSF55347">
    <property type="entry name" value="Glyceraldehyde-3-phosphate dehydrogenase-like, C-terminal domain"/>
    <property type="match status" value="1"/>
</dbReference>
<evidence type="ECO:0000256" key="5">
    <source>
        <dbReference type="ARBA" id="ARBA00023002"/>
    </source>
</evidence>
<evidence type="ECO:0000256" key="3">
    <source>
        <dbReference type="ARBA" id="ARBA00022723"/>
    </source>
</evidence>
<dbReference type="SMART" id="SM00829">
    <property type="entry name" value="PKS_ER"/>
    <property type="match status" value="1"/>
</dbReference>
<dbReference type="InterPro" id="IPR013149">
    <property type="entry name" value="ADH-like_C"/>
</dbReference>
<dbReference type="EC" id="1.1.1.103" evidence="7"/>
<dbReference type="Gene3D" id="3.90.180.10">
    <property type="entry name" value="Medium-chain alcohol dehydrogenases, catalytic domain"/>
    <property type="match status" value="2"/>
</dbReference>
<dbReference type="PANTHER" id="PTHR43350:SF19">
    <property type="entry name" value="D-GULOSIDE 3-DEHYDROGENASE"/>
    <property type="match status" value="1"/>
</dbReference>
<keyword evidence="8" id="KW-1185">Reference proteome</keyword>
<accession>A0ABN8ELR4</accession>
<dbReference type="RefSeq" id="WP_237445996.1">
    <property type="nucleotide sequence ID" value="NZ_CAKLPX010000007.1"/>
</dbReference>
<evidence type="ECO:0000313" key="7">
    <source>
        <dbReference type="EMBL" id="CAH0993314.1"/>
    </source>
</evidence>
<dbReference type="SUPFAM" id="SSF51735">
    <property type="entry name" value="NAD(P)-binding Rossmann-fold domains"/>
    <property type="match status" value="2"/>
</dbReference>
<organism evidence="7 8">
    <name type="scientific">Sinobacterium norvegicum</name>
    <dbReference type="NCBI Taxonomy" id="1641715"/>
    <lineage>
        <taxon>Bacteria</taxon>
        <taxon>Pseudomonadati</taxon>
        <taxon>Pseudomonadota</taxon>
        <taxon>Gammaproteobacteria</taxon>
        <taxon>Cellvibrionales</taxon>
        <taxon>Spongiibacteraceae</taxon>
        <taxon>Sinobacterium</taxon>
    </lineage>
</organism>
<dbReference type="GO" id="GO:0008743">
    <property type="term" value="F:L-threonine 3-dehydrogenase activity"/>
    <property type="evidence" value="ECO:0007669"/>
    <property type="project" value="UniProtKB-EC"/>
</dbReference>
<dbReference type="CDD" id="cd08255">
    <property type="entry name" value="2-desacetyl-2-hydroxyethyl_bacteriochlorophyllide_like"/>
    <property type="match status" value="1"/>
</dbReference>
<dbReference type="EMBL" id="CAKLPX010000007">
    <property type="protein sequence ID" value="CAH0993314.1"/>
    <property type="molecule type" value="Genomic_DNA"/>
</dbReference>
<keyword evidence="3" id="KW-0479">Metal-binding</keyword>
<comment type="caution">
    <text evidence="7">The sequence shown here is derived from an EMBL/GenBank/DDBJ whole genome shotgun (WGS) entry which is preliminary data.</text>
</comment>
<evidence type="ECO:0000313" key="8">
    <source>
        <dbReference type="Proteomes" id="UP000838100"/>
    </source>
</evidence>
<feature type="domain" description="Enoyl reductase (ER)" evidence="6">
    <location>
        <begin position="51"/>
        <end position="364"/>
    </location>
</feature>
<comment type="cofactor">
    <cofactor evidence="1">
        <name>Zn(2+)</name>
        <dbReference type="ChEBI" id="CHEBI:29105"/>
    </cofactor>
</comment>
<evidence type="ECO:0000256" key="1">
    <source>
        <dbReference type="ARBA" id="ARBA00001947"/>
    </source>
</evidence>
<evidence type="ECO:0000256" key="4">
    <source>
        <dbReference type="ARBA" id="ARBA00022833"/>
    </source>
</evidence>
<dbReference type="InterPro" id="IPR036291">
    <property type="entry name" value="NAD(P)-bd_dom_sf"/>
</dbReference>
<protein>
    <submittedName>
        <fullName evidence="7">L-threonine 3-dehydrogenase</fullName>
        <ecNumber evidence="7">1.1.1.103</ecNumber>
    </submittedName>
</protein>
<keyword evidence="5 7" id="KW-0560">Oxidoreductase</keyword>
<proteinExistence type="inferred from homology"/>
<dbReference type="Pfam" id="PF22725">
    <property type="entry name" value="GFO_IDH_MocA_C3"/>
    <property type="match status" value="1"/>
</dbReference>
<dbReference type="Gene3D" id="3.40.50.720">
    <property type="entry name" value="NAD(P)-binding Rossmann-like Domain"/>
    <property type="match status" value="2"/>
</dbReference>
<name>A0ABN8ELR4_9GAMM</name>
<dbReference type="Pfam" id="PF00107">
    <property type="entry name" value="ADH_zinc_N"/>
    <property type="match status" value="1"/>
</dbReference>
<comment type="similarity">
    <text evidence="2">Belongs to the zinc-containing alcohol dehydrogenase family.</text>
</comment>
<dbReference type="InterPro" id="IPR011032">
    <property type="entry name" value="GroES-like_sf"/>
</dbReference>
<dbReference type="InterPro" id="IPR055170">
    <property type="entry name" value="GFO_IDH_MocA-like_dom"/>
</dbReference>
<dbReference type="InterPro" id="IPR000683">
    <property type="entry name" value="Gfo/Idh/MocA-like_OxRdtase_N"/>
</dbReference>
<dbReference type="InterPro" id="IPR020843">
    <property type="entry name" value="ER"/>
</dbReference>
<dbReference type="PANTHER" id="PTHR43350">
    <property type="entry name" value="NAD-DEPENDENT ALCOHOL DEHYDROGENASE"/>
    <property type="match status" value="1"/>
</dbReference>
<sequence>MKQVMQDLSGGRTYLELSPCPKVSSLSILVQTSNTLVSVGTEKMLLDFGRGNILQKALQQPDKVKQVLEKVSTDGLVSTVDAVRSKLDTPIPLGYCNVGTIVEMGEKAHGFKVGDRVVSNGNHAEFVTTTENLTAKIPDNVSNESASFTVIGAIALQGIRLLNPTLGECIVVTGLGLVGLLAVQLLKAQGCRVLAVDFDQNKLDLAKSFGAEIVNLSKGESLLNAAMIFSRQNGVDGVLITASTKSNEPLSQAARISRKRGRIVLVGVVGLEVSRDDFYEKELSFQVSCSYGPGRYDESYEKFGNDYPIGYVRWTEKRNFEAILDLLASGHISTEKLVTHQFKLDEVEQAYELVSQGNQLGILLQYNSDAEEHAVTEIAIECDKASDVCATSSSLGFIGAGNYARAVLLPCFSKTEAKLSAISSNSGITAVSLAKKFNVSLATSDYEKILASDVGAVVISTQHNSHAAIALSSIEHKKHVFLEKPLALNHVDIDLIEQALSTKNTIFTVGFNRRYSPHAIKMKSLLQSVNTPKTFIYTINAGHIPSDHWVQNEAVGGGRLVGECCHFIDLVRFLCGHKVVSYSINNMKAECSDSFSVSLSFEDGSIGLINYISVGGKSYPKEKLEVFCAGSVLLLNNFRMLTGYNWPGFKKMRTLRQDKGQRQCAQAFVSAIKTLDNSMLPPVDEILEVSRICLDLSMAR</sequence>